<comment type="caution">
    <text evidence="1">The sequence shown here is derived from an EMBL/GenBank/DDBJ whole genome shotgun (WGS) entry which is preliminary data.</text>
</comment>
<dbReference type="CDD" id="cd14726">
    <property type="entry name" value="TraB_PrgY-like"/>
    <property type="match status" value="1"/>
</dbReference>
<reference evidence="1 2" key="1">
    <citation type="journal article" date="2024" name="Nat. Commun.">
        <title>Phylogenomics reveals the evolutionary origins of lichenization in chlorophyte algae.</title>
        <authorList>
            <person name="Puginier C."/>
            <person name="Libourel C."/>
            <person name="Otte J."/>
            <person name="Skaloud P."/>
            <person name="Haon M."/>
            <person name="Grisel S."/>
            <person name="Petersen M."/>
            <person name="Berrin J.G."/>
            <person name="Delaux P.M."/>
            <person name="Dal Grande F."/>
            <person name="Keller J."/>
        </authorList>
    </citation>
    <scope>NUCLEOTIDE SEQUENCE [LARGE SCALE GENOMIC DNA]</scope>
    <source>
        <strain evidence="1 2">SAG 245.80</strain>
    </source>
</reference>
<dbReference type="EMBL" id="JALJOU010000003">
    <property type="protein sequence ID" value="KAK9845236.1"/>
    <property type="molecule type" value="Genomic_DNA"/>
</dbReference>
<dbReference type="Proteomes" id="UP001445335">
    <property type="component" value="Unassembled WGS sequence"/>
</dbReference>
<name>A0AAW1SG90_9CHLO</name>
<dbReference type="PANTHER" id="PTHR21530:SF0">
    <property type="entry name" value="TRAB FAMILY PROTEIN"/>
    <property type="match status" value="1"/>
</dbReference>
<dbReference type="Pfam" id="PF01963">
    <property type="entry name" value="TraB_PrgY_gumN"/>
    <property type="match status" value="1"/>
</dbReference>
<gene>
    <name evidence="1" type="ORF">WJX81_000720</name>
</gene>
<accession>A0AAW1SG90</accession>
<keyword evidence="2" id="KW-1185">Reference proteome</keyword>
<dbReference type="InterPro" id="IPR002816">
    <property type="entry name" value="TraB/PrgY/GumN_fam"/>
</dbReference>
<dbReference type="InterPro" id="IPR046345">
    <property type="entry name" value="TraB_PrgY-like"/>
</dbReference>
<evidence type="ECO:0000313" key="2">
    <source>
        <dbReference type="Proteomes" id="UP001445335"/>
    </source>
</evidence>
<sequence length="280" mass="29883">MVEADTLLILPRASNYVERRVDGYQEPELVVLFGAVHVSAHSADDVRRVIEAVRPDAVVVELCRSRAALLYSSGDGLLHGRALTALSLSGPSLPAALRRALQLGGRPALLLRALMGRRAGRVAAAAGAIAGAEQRAAREAADACGAQVVLGDRPIEITLERMWAALSWRKRLRLLQVLLLGGADGAVRAEVEAAGAAAADDAFASVVAQLSGSFPEILSPLVHERDLYLAWSCKRSRAVCGARAVVGVLGRAHLRGTAYHLLQESSKLRFRDLVRPLTDR</sequence>
<protein>
    <recommendedName>
        <fullName evidence="3">TraB domain-containing protein</fullName>
    </recommendedName>
</protein>
<evidence type="ECO:0000313" key="1">
    <source>
        <dbReference type="EMBL" id="KAK9845236.1"/>
    </source>
</evidence>
<dbReference type="AlphaFoldDB" id="A0AAW1SG90"/>
<organism evidence="1 2">
    <name type="scientific">Elliptochloris bilobata</name>
    <dbReference type="NCBI Taxonomy" id="381761"/>
    <lineage>
        <taxon>Eukaryota</taxon>
        <taxon>Viridiplantae</taxon>
        <taxon>Chlorophyta</taxon>
        <taxon>core chlorophytes</taxon>
        <taxon>Trebouxiophyceae</taxon>
        <taxon>Trebouxiophyceae incertae sedis</taxon>
        <taxon>Elliptochloris clade</taxon>
        <taxon>Elliptochloris</taxon>
    </lineage>
</organism>
<dbReference type="PANTHER" id="PTHR21530">
    <property type="entry name" value="PHEROMONE SHUTDOWN PROTEIN"/>
    <property type="match status" value="1"/>
</dbReference>
<evidence type="ECO:0008006" key="3">
    <source>
        <dbReference type="Google" id="ProtNLM"/>
    </source>
</evidence>
<proteinExistence type="predicted"/>